<evidence type="ECO:0000256" key="6">
    <source>
        <dbReference type="ARBA" id="ARBA00022692"/>
    </source>
</evidence>
<name>A0A0P9IIH9_PSESX</name>
<gene>
    <name evidence="9" type="ORF">DA456_04700</name>
</gene>
<keyword evidence="5" id="KW-0997">Cell inner membrane</keyword>
<dbReference type="GO" id="GO:0022857">
    <property type="term" value="F:transmembrane transporter activity"/>
    <property type="evidence" value="ECO:0007669"/>
    <property type="project" value="InterPro"/>
</dbReference>
<evidence type="ECO:0000313" key="9">
    <source>
        <dbReference type="EMBL" id="AVX22755.1"/>
    </source>
</evidence>
<organism evidence="9 10">
    <name type="scientific">Pseudomonas syringae pv. atrofaciens</name>
    <dbReference type="NCBI Taxonomy" id="192087"/>
    <lineage>
        <taxon>Bacteria</taxon>
        <taxon>Pseudomonadati</taxon>
        <taxon>Pseudomonadota</taxon>
        <taxon>Gammaproteobacteria</taxon>
        <taxon>Pseudomonadales</taxon>
        <taxon>Pseudomonadaceae</taxon>
        <taxon>Pseudomonas</taxon>
        <taxon>Pseudomonas syringae</taxon>
    </lineage>
</organism>
<reference evidence="9 10" key="1">
    <citation type="submission" date="2018-04" db="EMBL/GenBank/DDBJ databases">
        <authorList>
            <person name="Cha J.-S."/>
        </authorList>
    </citation>
    <scope>NUCLEOTIDE SEQUENCE [LARGE SCALE GENOMIC DNA]</scope>
    <source>
        <strain evidence="9 10">LMG5095</strain>
    </source>
</reference>
<evidence type="ECO:0000256" key="1">
    <source>
        <dbReference type="ARBA" id="ARBA00004429"/>
    </source>
</evidence>
<keyword evidence="4" id="KW-1003">Cell membrane</keyword>
<dbReference type="AlphaFoldDB" id="A0A0P9IIH9"/>
<comment type="subcellular location">
    <subcellularLocation>
        <location evidence="1">Cell inner membrane</location>
        <topology evidence="1">Multi-pass membrane protein</topology>
    </subcellularLocation>
</comment>
<dbReference type="InterPro" id="IPR001851">
    <property type="entry name" value="ABC_transp_permease"/>
</dbReference>
<keyword evidence="6" id="KW-0812">Transmembrane</keyword>
<evidence type="ECO:0000256" key="7">
    <source>
        <dbReference type="ARBA" id="ARBA00022989"/>
    </source>
</evidence>
<keyword evidence="3" id="KW-0813">Transport</keyword>
<evidence type="ECO:0000256" key="5">
    <source>
        <dbReference type="ARBA" id="ARBA00022519"/>
    </source>
</evidence>
<dbReference type="Pfam" id="PF02653">
    <property type="entry name" value="BPD_transp_2"/>
    <property type="match status" value="1"/>
</dbReference>
<dbReference type="CDD" id="cd06579">
    <property type="entry name" value="TM_PBP1_transp_AraH_like"/>
    <property type="match status" value="1"/>
</dbReference>
<evidence type="ECO:0000313" key="10">
    <source>
        <dbReference type="Proteomes" id="UP000240475"/>
    </source>
</evidence>
<dbReference type="Proteomes" id="UP000240475">
    <property type="component" value="Chromosome"/>
</dbReference>
<evidence type="ECO:0000256" key="4">
    <source>
        <dbReference type="ARBA" id="ARBA00022475"/>
    </source>
</evidence>
<accession>A0A0P9IIH9</accession>
<evidence type="ECO:0000256" key="8">
    <source>
        <dbReference type="ARBA" id="ARBA00023136"/>
    </source>
</evidence>
<dbReference type="EMBL" id="CP028490">
    <property type="protein sequence ID" value="AVX22755.1"/>
    <property type="molecule type" value="Genomic_DNA"/>
</dbReference>
<keyword evidence="7" id="KW-1133">Transmembrane helix</keyword>
<dbReference type="GO" id="GO:0005886">
    <property type="term" value="C:plasma membrane"/>
    <property type="evidence" value="ECO:0007669"/>
    <property type="project" value="UniProtKB-SubCell"/>
</dbReference>
<keyword evidence="8" id="KW-0472">Membrane</keyword>
<protein>
    <submittedName>
        <fullName evidence="9">ABC transporter permease</fullName>
    </submittedName>
</protein>
<evidence type="ECO:0000256" key="2">
    <source>
        <dbReference type="ARBA" id="ARBA00007942"/>
    </source>
</evidence>
<dbReference type="PANTHER" id="PTHR32196:SF21">
    <property type="entry name" value="ABC TRANSPORTER PERMEASE PROTEIN YPHD-RELATED"/>
    <property type="match status" value="1"/>
</dbReference>
<proteinExistence type="inferred from homology"/>
<dbReference type="RefSeq" id="WP_003426403.1">
    <property type="nucleotide sequence ID" value="NZ_CP028490.1"/>
</dbReference>
<dbReference type="PANTHER" id="PTHR32196">
    <property type="entry name" value="ABC TRANSPORTER PERMEASE PROTEIN YPHD-RELATED-RELATED"/>
    <property type="match status" value="1"/>
</dbReference>
<sequence>MSTLTLSTSSTLVKVLPRLLPAVLPLLVSVILLFFAINAPGFLSWGNLSSLVLNNFVLLAIVAIGMTWAVAAGGIDLSVGTALDFASLGFVVTLNGGHGLGAAIAVALLAGGIAGAFNAMLIAGLRISPFLATLGTLFIGTSVQQLLSDGGQPIYIAQGALPGISAVLILGVPLPLLVVGLLAGLYGLVLARGRLGREILALGTQPQLAYYSGLPTRRIAVQVFFASALACAVAGILLSSTVNAYVPMSGNAYLINAIGAVFIGTTLSRQGRPNIPGTLLGVLFINVIANGLLLIGWNFYWQQVATGALIFLVLAFSFTSRHLLRNAA</sequence>
<comment type="similarity">
    <text evidence="2">Belongs to the binding-protein-dependent transport system permease family. AraH/RbsC subfamily.</text>
</comment>
<evidence type="ECO:0000256" key="3">
    <source>
        <dbReference type="ARBA" id="ARBA00022448"/>
    </source>
</evidence>